<feature type="transmembrane region" description="Helical" evidence="1">
    <location>
        <begin position="334"/>
        <end position="358"/>
    </location>
</feature>
<feature type="transmembrane region" description="Helical" evidence="1">
    <location>
        <begin position="70"/>
        <end position="87"/>
    </location>
</feature>
<gene>
    <name evidence="2" type="ORF">GGQ63_000913</name>
</gene>
<dbReference type="AlphaFoldDB" id="A0A7W9CUI6"/>
<accession>A0A7W9CUI6</accession>
<organism evidence="2 3">
    <name type="scientific">Prosthecomicrobium pneumaticum</name>
    <dbReference type="NCBI Taxonomy" id="81895"/>
    <lineage>
        <taxon>Bacteria</taxon>
        <taxon>Pseudomonadati</taxon>
        <taxon>Pseudomonadota</taxon>
        <taxon>Alphaproteobacteria</taxon>
        <taxon>Hyphomicrobiales</taxon>
        <taxon>Kaistiaceae</taxon>
        <taxon>Prosthecomicrobium</taxon>
    </lineage>
</organism>
<dbReference type="RefSeq" id="WP_183853011.1">
    <property type="nucleotide sequence ID" value="NZ_JACHOO010000002.1"/>
</dbReference>
<keyword evidence="1" id="KW-0812">Transmembrane</keyword>
<feature type="transmembrane region" description="Helical" evidence="1">
    <location>
        <begin position="370"/>
        <end position="387"/>
    </location>
</feature>
<feature type="transmembrane region" description="Helical" evidence="1">
    <location>
        <begin position="216"/>
        <end position="242"/>
    </location>
</feature>
<keyword evidence="1" id="KW-1133">Transmembrane helix</keyword>
<evidence type="ECO:0000313" key="2">
    <source>
        <dbReference type="EMBL" id="MBB5751861.1"/>
    </source>
</evidence>
<reference evidence="2 3" key="1">
    <citation type="submission" date="2020-08" db="EMBL/GenBank/DDBJ databases">
        <title>Genomic Encyclopedia of Type Strains, Phase IV (KMG-IV): sequencing the most valuable type-strain genomes for metagenomic binning, comparative biology and taxonomic classification.</title>
        <authorList>
            <person name="Goeker M."/>
        </authorList>
    </citation>
    <scope>NUCLEOTIDE SEQUENCE [LARGE SCALE GENOMIC DNA]</scope>
    <source>
        <strain evidence="2 3">DSM 16268</strain>
    </source>
</reference>
<feature type="transmembrane region" description="Helical" evidence="1">
    <location>
        <begin position="294"/>
        <end position="314"/>
    </location>
</feature>
<feature type="transmembrane region" description="Helical" evidence="1">
    <location>
        <begin position="99"/>
        <end position="118"/>
    </location>
</feature>
<keyword evidence="1" id="KW-0472">Membrane</keyword>
<dbReference type="Proteomes" id="UP000523821">
    <property type="component" value="Unassembled WGS sequence"/>
</dbReference>
<keyword evidence="3" id="KW-1185">Reference proteome</keyword>
<feature type="transmembrane region" description="Helical" evidence="1">
    <location>
        <begin position="262"/>
        <end position="282"/>
    </location>
</feature>
<sequence>MKNEGHPTSRARSVFAVAGFLLTYVLIVFSLHGFSTGGGWAAQDSRFAHFPIINYFIQNGFDLGYPPDRIAMFPGMHAVFALVAILFRLPELRFDGISALLIQSVFGVFFLSGVIRIASKLRLEPGSATVLYLPVFSSSYPLFSWVWPTTDLGSLAFYVWMLVLLIPPRRWNASSAGAYSLLTALSLLFRQSNALLGAAPLADLLVRRWRRGGGGAGLSVLAWATFPLLVAGLGAILLLSIWGALVPPGFAGMSAVGPNLVAGAHILALTGLIGWPFALVLLGQFGFASRTSLIVGLAGLATTVLCVATMPLNFDPASGRFGSIVWTLQGPLSALHFEIVLVSLSIFVGSLIVIAMGVDCYRKKSIYPEIVMFFMFSVSLIAQRYSWQRYVEPQLLLTLGVYCSRLPMIRIVLWIVIVWFALYGTLSIFKGFMM</sequence>
<comment type="caution">
    <text evidence="2">The sequence shown here is derived from an EMBL/GenBank/DDBJ whole genome shotgun (WGS) entry which is preliminary data.</text>
</comment>
<feature type="transmembrane region" description="Helical" evidence="1">
    <location>
        <begin position="12"/>
        <end position="34"/>
    </location>
</feature>
<dbReference type="EMBL" id="JACHOO010000002">
    <property type="protein sequence ID" value="MBB5751861.1"/>
    <property type="molecule type" value="Genomic_DNA"/>
</dbReference>
<evidence type="ECO:0008006" key="4">
    <source>
        <dbReference type="Google" id="ProtNLM"/>
    </source>
</evidence>
<feature type="transmembrane region" description="Helical" evidence="1">
    <location>
        <begin position="145"/>
        <end position="166"/>
    </location>
</feature>
<evidence type="ECO:0000256" key="1">
    <source>
        <dbReference type="SAM" id="Phobius"/>
    </source>
</evidence>
<proteinExistence type="predicted"/>
<protein>
    <recommendedName>
        <fullName evidence="4">Glycosyltransferase RgtA/B/C/D-like domain-containing protein</fullName>
    </recommendedName>
</protein>
<feature type="transmembrane region" description="Helical" evidence="1">
    <location>
        <begin position="407"/>
        <end position="429"/>
    </location>
</feature>
<name>A0A7W9CUI6_9HYPH</name>
<evidence type="ECO:0000313" key="3">
    <source>
        <dbReference type="Proteomes" id="UP000523821"/>
    </source>
</evidence>